<evidence type="ECO:0000313" key="3">
    <source>
        <dbReference type="EMBL" id="MFC6890774.1"/>
    </source>
</evidence>
<keyword evidence="1" id="KW-0812">Transmembrane</keyword>
<feature type="transmembrane region" description="Helical" evidence="1">
    <location>
        <begin position="98"/>
        <end position="120"/>
    </location>
</feature>
<proteinExistence type="predicted"/>
<reference evidence="3 4" key="1">
    <citation type="journal article" date="2019" name="Int. J. Syst. Evol. Microbiol.">
        <title>The Global Catalogue of Microorganisms (GCM) 10K type strain sequencing project: providing services to taxonomists for standard genome sequencing and annotation.</title>
        <authorList>
            <consortium name="The Broad Institute Genomics Platform"/>
            <consortium name="The Broad Institute Genome Sequencing Center for Infectious Disease"/>
            <person name="Wu L."/>
            <person name="Ma J."/>
        </authorList>
    </citation>
    <scope>NUCLEOTIDE SEQUENCE [LARGE SCALE GENOMIC DNA]</scope>
    <source>
        <strain evidence="3 4">Y73</strain>
    </source>
</reference>
<feature type="transmembrane region" description="Helical" evidence="1">
    <location>
        <begin position="140"/>
        <end position="159"/>
    </location>
</feature>
<keyword evidence="1" id="KW-1133">Transmembrane helix</keyword>
<evidence type="ECO:0000313" key="4">
    <source>
        <dbReference type="Proteomes" id="UP001596333"/>
    </source>
</evidence>
<accession>A0ABD5UMM9</accession>
<organism evidence="3 4">
    <name type="scientific">Halorubrum trueperi</name>
    <dbReference type="NCBI Taxonomy" id="2004704"/>
    <lineage>
        <taxon>Archaea</taxon>
        <taxon>Methanobacteriati</taxon>
        <taxon>Methanobacteriota</taxon>
        <taxon>Stenosarchaea group</taxon>
        <taxon>Halobacteria</taxon>
        <taxon>Halobacteriales</taxon>
        <taxon>Haloferacaceae</taxon>
        <taxon>Halorubrum</taxon>
    </lineage>
</organism>
<dbReference type="Proteomes" id="UP001596333">
    <property type="component" value="Unassembled WGS sequence"/>
</dbReference>
<comment type="caution">
    <text evidence="3">The sequence shown here is derived from an EMBL/GenBank/DDBJ whole genome shotgun (WGS) entry which is preliminary data.</text>
</comment>
<evidence type="ECO:0000256" key="1">
    <source>
        <dbReference type="SAM" id="Phobius"/>
    </source>
</evidence>
<dbReference type="AlphaFoldDB" id="A0ABD5UMM9"/>
<feature type="transmembrane region" description="Helical" evidence="1">
    <location>
        <begin position="51"/>
        <end position="77"/>
    </location>
</feature>
<feature type="domain" description="DUF8162" evidence="2">
    <location>
        <begin position="52"/>
        <end position="200"/>
    </location>
</feature>
<keyword evidence="1" id="KW-0472">Membrane</keyword>
<keyword evidence="4" id="KW-1185">Reference proteome</keyword>
<dbReference type="Pfam" id="PF26494">
    <property type="entry name" value="DUF8162"/>
    <property type="match status" value="1"/>
</dbReference>
<dbReference type="EMBL" id="JBHSXI010000025">
    <property type="protein sequence ID" value="MFC6890774.1"/>
    <property type="molecule type" value="Genomic_DNA"/>
</dbReference>
<sequence>MALPSIVTSVAPIVPVGPVAPVAHATSATPIAHVASVISATPVAPAVVDAAVGWLLTLLLFASPGLVAAVLWSPFLLASRFRALFVTLPPAGRLVPSYVAVALALSVPYVAGLLLTVGLVDSAGPGWSNGLIETALAGGVLVTLVAPAVAVLGLPRAGVDWDPTGYGASTWALLVAAGLWYATMAAVPLFALAVVFALPGGY</sequence>
<name>A0ABD5UMM9_9EURY</name>
<dbReference type="InterPro" id="IPR058476">
    <property type="entry name" value="DUF8162"/>
</dbReference>
<protein>
    <recommendedName>
        <fullName evidence="2">DUF8162 domain-containing protein</fullName>
    </recommendedName>
</protein>
<gene>
    <name evidence="3" type="ORF">ACFQEY_17440</name>
</gene>
<dbReference type="RefSeq" id="WP_379771134.1">
    <property type="nucleotide sequence ID" value="NZ_JBHSXI010000025.1"/>
</dbReference>
<evidence type="ECO:0000259" key="2">
    <source>
        <dbReference type="Pfam" id="PF26494"/>
    </source>
</evidence>
<feature type="transmembrane region" description="Helical" evidence="1">
    <location>
        <begin position="171"/>
        <end position="198"/>
    </location>
</feature>